<proteinExistence type="predicted"/>
<evidence type="ECO:0000256" key="1">
    <source>
        <dbReference type="SAM" id="MobiDB-lite"/>
    </source>
</evidence>
<evidence type="ECO:0000313" key="2">
    <source>
        <dbReference type="EMBL" id="JAH50670.1"/>
    </source>
</evidence>
<accession>A0A0E9TCN7</accession>
<sequence length="54" mass="5599">MGWESMSIRTSAMTQTGNRKFSGVGGHTNCDVPADFCGCGGPDCAVGHGRPNCH</sequence>
<dbReference type="EMBL" id="GBXM01057907">
    <property type="protein sequence ID" value="JAH50670.1"/>
    <property type="molecule type" value="Transcribed_RNA"/>
</dbReference>
<protein>
    <submittedName>
        <fullName evidence="2">Uncharacterized protein</fullName>
    </submittedName>
</protein>
<name>A0A0E9TCN7_ANGAN</name>
<dbReference type="AlphaFoldDB" id="A0A0E9TCN7"/>
<feature type="region of interest" description="Disordered" evidence="1">
    <location>
        <begin position="1"/>
        <end position="22"/>
    </location>
</feature>
<feature type="compositionally biased region" description="Polar residues" evidence="1">
    <location>
        <begin position="7"/>
        <end position="19"/>
    </location>
</feature>
<reference evidence="2" key="2">
    <citation type="journal article" date="2015" name="Fish Shellfish Immunol.">
        <title>Early steps in the European eel (Anguilla anguilla)-Vibrio vulnificus interaction in the gills: Role of the RtxA13 toxin.</title>
        <authorList>
            <person name="Callol A."/>
            <person name="Pajuelo D."/>
            <person name="Ebbesson L."/>
            <person name="Teles M."/>
            <person name="MacKenzie S."/>
            <person name="Amaro C."/>
        </authorList>
    </citation>
    <scope>NUCLEOTIDE SEQUENCE</scope>
</reference>
<reference evidence="2" key="1">
    <citation type="submission" date="2014-11" db="EMBL/GenBank/DDBJ databases">
        <authorList>
            <person name="Amaro Gonzalez C."/>
        </authorList>
    </citation>
    <scope>NUCLEOTIDE SEQUENCE</scope>
</reference>
<organism evidence="2">
    <name type="scientific">Anguilla anguilla</name>
    <name type="common">European freshwater eel</name>
    <name type="synonym">Muraena anguilla</name>
    <dbReference type="NCBI Taxonomy" id="7936"/>
    <lineage>
        <taxon>Eukaryota</taxon>
        <taxon>Metazoa</taxon>
        <taxon>Chordata</taxon>
        <taxon>Craniata</taxon>
        <taxon>Vertebrata</taxon>
        <taxon>Euteleostomi</taxon>
        <taxon>Actinopterygii</taxon>
        <taxon>Neopterygii</taxon>
        <taxon>Teleostei</taxon>
        <taxon>Anguilliformes</taxon>
        <taxon>Anguillidae</taxon>
        <taxon>Anguilla</taxon>
    </lineage>
</organism>